<dbReference type="InterPro" id="IPR024194">
    <property type="entry name" value="Ac/AlaTfrase_AlgI/DltB"/>
</dbReference>
<dbReference type="GO" id="GO:0016746">
    <property type="term" value="F:acyltransferase activity"/>
    <property type="evidence" value="ECO:0007669"/>
    <property type="project" value="UniProtKB-KW"/>
</dbReference>
<evidence type="ECO:0000256" key="5">
    <source>
        <dbReference type="ARBA" id="ARBA00022679"/>
    </source>
</evidence>
<keyword evidence="10 11" id="KW-0012">Acyltransferase</keyword>
<accession>A0A8J6UMC8</accession>
<feature type="transmembrane region" description="Helical" evidence="12">
    <location>
        <begin position="369"/>
        <end position="386"/>
    </location>
</feature>
<evidence type="ECO:0000256" key="6">
    <source>
        <dbReference type="ARBA" id="ARBA00022692"/>
    </source>
</evidence>
<evidence type="ECO:0000256" key="1">
    <source>
        <dbReference type="ARBA" id="ARBA00004651"/>
    </source>
</evidence>
<feature type="transmembrane region" description="Helical" evidence="12">
    <location>
        <begin position="459"/>
        <end position="480"/>
    </location>
</feature>
<dbReference type="InterPro" id="IPR028362">
    <property type="entry name" value="AlgI"/>
</dbReference>
<evidence type="ECO:0000256" key="3">
    <source>
        <dbReference type="ARBA" id="ARBA00010323"/>
    </source>
</evidence>
<keyword evidence="14" id="KW-1185">Reference proteome</keyword>
<dbReference type="AlphaFoldDB" id="A0A8J6UMC8"/>
<dbReference type="EMBL" id="JACXAF010000019">
    <property type="protein sequence ID" value="MBD1390555.1"/>
    <property type="molecule type" value="Genomic_DNA"/>
</dbReference>
<keyword evidence="7 11" id="KW-0016">Alginate biosynthesis</keyword>
<comment type="similarity">
    <text evidence="3 11">Belongs to the membrane-bound acyltransferase family.</text>
</comment>
<dbReference type="EC" id="2.3.1.-" evidence="11"/>
<feature type="transmembrane region" description="Helical" evidence="12">
    <location>
        <begin position="416"/>
        <end position="438"/>
    </location>
</feature>
<evidence type="ECO:0000256" key="8">
    <source>
        <dbReference type="ARBA" id="ARBA00022989"/>
    </source>
</evidence>
<evidence type="ECO:0000256" key="2">
    <source>
        <dbReference type="ARBA" id="ARBA00005182"/>
    </source>
</evidence>
<keyword evidence="8 12" id="KW-1133">Transmembrane helix</keyword>
<dbReference type="Pfam" id="PF03062">
    <property type="entry name" value="MBOAT"/>
    <property type="match status" value="1"/>
</dbReference>
<gene>
    <name evidence="13" type="ORF">IC617_14045</name>
</gene>
<dbReference type="Proteomes" id="UP000638014">
    <property type="component" value="Unassembled WGS sequence"/>
</dbReference>
<name>A0A8J6UMC8_9GAMM</name>
<feature type="transmembrane region" description="Helical" evidence="12">
    <location>
        <begin position="78"/>
        <end position="97"/>
    </location>
</feature>
<keyword evidence="6 11" id="KW-0812">Transmembrane</keyword>
<evidence type="ECO:0000256" key="12">
    <source>
        <dbReference type="SAM" id="Phobius"/>
    </source>
</evidence>
<keyword evidence="5 11" id="KW-0808">Transferase</keyword>
<keyword evidence="4 11" id="KW-1003">Cell membrane</keyword>
<evidence type="ECO:0000256" key="9">
    <source>
        <dbReference type="ARBA" id="ARBA00023136"/>
    </source>
</evidence>
<dbReference type="PIRSF" id="PIRSF500217">
    <property type="entry name" value="AlgI"/>
    <property type="match status" value="1"/>
</dbReference>
<dbReference type="InterPro" id="IPR051085">
    <property type="entry name" value="MB_O-acyltransferase"/>
</dbReference>
<protein>
    <recommendedName>
        <fullName evidence="11">Probable alginate O-acetylase</fullName>
        <ecNumber evidence="11">2.3.1.-</ecNumber>
    </recommendedName>
</protein>
<comment type="subcellular location">
    <subcellularLocation>
        <location evidence="11">Cell inner membrane</location>
    </subcellularLocation>
    <subcellularLocation>
        <location evidence="1">Cell membrane</location>
        <topology evidence="1">Multi-pass membrane protein</topology>
    </subcellularLocation>
</comment>
<feature type="transmembrane region" description="Helical" evidence="12">
    <location>
        <begin position="393"/>
        <end position="410"/>
    </location>
</feature>
<evidence type="ECO:0000313" key="14">
    <source>
        <dbReference type="Proteomes" id="UP000638014"/>
    </source>
</evidence>
<evidence type="ECO:0000313" key="13">
    <source>
        <dbReference type="EMBL" id="MBD1390555.1"/>
    </source>
</evidence>
<feature type="transmembrane region" description="Helical" evidence="12">
    <location>
        <begin position="117"/>
        <end position="138"/>
    </location>
</feature>
<feature type="transmembrane region" description="Helical" evidence="12">
    <location>
        <begin position="189"/>
        <end position="207"/>
    </location>
</feature>
<dbReference type="PANTHER" id="PTHR13285">
    <property type="entry name" value="ACYLTRANSFERASE"/>
    <property type="match status" value="1"/>
</dbReference>
<feature type="transmembrane region" description="Helical" evidence="12">
    <location>
        <begin position="150"/>
        <end position="169"/>
    </location>
</feature>
<dbReference type="InterPro" id="IPR004299">
    <property type="entry name" value="MBOAT_fam"/>
</dbReference>
<reference evidence="13" key="1">
    <citation type="submission" date="2020-09" db="EMBL/GenBank/DDBJ databases">
        <title>A novel bacterium of genus Neiella, isolated from South China Sea.</title>
        <authorList>
            <person name="Huang H."/>
            <person name="Mo K."/>
            <person name="Hu Y."/>
        </authorList>
    </citation>
    <scope>NUCLEOTIDE SEQUENCE</scope>
    <source>
        <strain evidence="13">HB171785</strain>
    </source>
</reference>
<feature type="transmembrane region" description="Helical" evidence="12">
    <location>
        <begin position="30"/>
        <end position="46"/>
    </location>
</feature>
<feature type="transmembrane region" description="Helical" evidence="12">
    <location>
        <begin position="314"/>
        <end position="335"/>
    </location>
</feature>
<feature type="transmembrane region" description="Helical" evidence="12">
    <location>
        <begin position="6"/>
        <end position="23"/>
    </location>
</feature>
<dbReference type="GO" id="GO:0042121">
    <property type="term" value="P:alginic acid biosynthetic process"/>
    <property type="evidence" value="ECO:0007669"/>
    <property type="project" value="UniProtKB-UniRule"/>
</dbReference>
<dbReference type="GO" id="GO:0005886">
    <property type="term" value="C:plasma membrane"/>
    <property type="evidence" value="ECO:0007669"/>
    <property type="project" value="UniProtKB-SubCell"/>
</dbReference>
<evidence type="ECO:0000256" key="11">
    <source>
        <dbReference type="PIRNR" id="PIRNR016636"/>
    </source>
</evidence>
<evidence type="ECO:0000256" key="4">
    <source>
        <dbReference type="ARBA" id="ARBA00022475"/>
    </source>
</evidence>
<comment type="pathway">
    <text evidence="2 11">Glycan biosynthesis; alginate biosynthesis.</text>
</comment>
<comment type="caution">
    <text evidence="13">The sequence shown here is derived from an EMBL/GenBank/DDBJ whole genome shotgun (WGS) entry which is preliminary data.</text>
</comment>
<proteinExistence type="inferred from homology"/>
<dbReference type="PIRSF" id="PIRSF016636">
    <property type="entry name" value="AlgI_DltB"/>
    <property type="match status" value="1"/>
</dbReference>
<keyword evidence="11" id="KW-0997">Cell inner membrane</keyword>
<evidence type="ECO:0000256" key="10">
    <source>
        <dbReference type="ARBA" id="ARBA00023315"/>
    </source>
</evidence>
<organism evidence="13 14">
    <name type="scientific">Neiella litorisoli</name>
    <dbReference type="NCBI Taxonomy" id="2771431"/>
    <lineage>
        <taxon>Bacteria</taxon>
        <taxon>Pseudomonadati</taxon>
        <taxon>Pseudomonadota</taxon>
        <taxon>Gammaproteobacteria</taxon>
        <taxon>Alteromonadales</taxon>
        <taxon>Echinimonadaceae</taxon>
        <taxon>Neiella</taxon>
    </lineage>
</organism>
<dbReference type="PANTHER" id="PTHR13285:SF23">
    <property type="entry name" value="TEICHOIC ACID D-ALANYLTRANSFERASE"/>
    <property type="match status" value="1"/>
</dbReference>
<feature type="transmembrane region" description="Helical" evidence="12">
    <location>
        <begin position="52"/>
        <end position="71"/>
    </location>
</feature>
<evidence type="ECO:0000256" key="7">
    <source>
        <dbReference type="ARBA" id="ARBA00022841"/>
    </source>
</evidence>
<sequence>MLFNSLEFIYFFLPTVLALFFLLGRFNSRIAITLLVLSSLFFYGWWKADYLILIIGSMVGNYIVGSLINSAHQTNAKLAKLILTVGVTLNLGLLGYYKYFNFFLDQVSWLTGEDWQVARIALPLAISFFTFQQIAYLVDTYRKEIEEHSFLQYSLFVTFFPQLIAGPIVHHKEMLPQFAQASTFRFNSYHMSVGIVLFSIGLFKKVVLADNVAVYATPIFQAADQGIALTAYEAWIGTLAYTMQLYFDFSGYSDMALGLARMFGIRLPENFNSPYKATSIVDFWRRWHMTLSRFLRDYLYIALGGNRKGPGRRYVNLLLTMLLGGLWHGAGWNFVIWGALHGSYLCINHAWGHFRSSISSAPVLMAERVFYWALTFAAVCFGWIFFRAETLDGALLILVSMANLSTLTQGSPELILAFDALLWCIALLAIAVLMPNSLQLYKSVENILSGEQQIKVPRWQVPAAAVASAFAGLYALSSIGQLSEFLYFNF</sequence>
<keyword evidence="9 11" id="KW-0472">Membrane</keyword>
<dbReference type="UniPathway" id="UPA00286"/>